<keyword evidence="7" id="KW-1185">Reference proteome</keyword>
<feature type="non-terminal residue" evidence="6">
    <location>
        <position position="1"/>
    </location>
</feature>
<evidence type="ECO:0000256" key="1">
    <source>
        <dbReference type="ARBA" id="ARBA00004127"/>
    </source>
</evidence>
<dbReference type="InterPro" id="IPR051076">
    <property type="entry name" value="Golgi_membrane_TVP38/TMEM64"/>
</dbReference>
<dbReference type="EMBL" id="KB469299">
    <property type="protein sequence ID" value="EPQ57042.1"/>
    <property type="molecule type" value="Genomic_DNA"/>
</dbReference>
<dbReference type="RefSeq" id="XP_007863977.1">
    <property type="nucleotide sequence ID" value="XM_007865786.1"/>
</dbReference>
<comment type="subcellular location">
    <subcellularLocation>
        <location evidence="1">Endomembrane system</location>
        <topology evidence="1">Multi-pass membrane protein</topology>
    </subcellularLocation>
</comment>
<evidence type="ECO:0000313" key="7">
    <source>
        <dbReference type="Proteomes" id="UP000030669"/>
    </source>
</evidence>
<feature type="transmembrane region" description="Helical" evidence="5">
    <location>
        <begin position="49"/>
        <end position="70"/>
    </location>
</feature>
<evidence type="ECO:0000313" key="6">
    <source>
        <dbReference type="EMBL" id="EPQ57042.1"/>
    </source>
</evidence>
<sequence length="103" mass="11309">AFKYLLRNRAAKFEEKKIQYAALAKVIREGGFLVVLICRYSVIPPHLTTALFSTCGIGVLVFLGAAILSLPKQLVTVYMGVLLEQSEEGEDISRSALSLSLYS</sequence>
<dbReference type="eggNOG" id="KOG3140">
    <property type="taxonomic scope" value="Eukaryota"/>
</dbReference>
<name>S7QCH9_GLOTA</name>
<dbReference type="PANTHER" id="PTHR47549:SF2">
    <property type="entry name" value="GOLGI APPARATUS MEMBRANE PROTEIN TVP38"/>
    <property type="match status" value="1"/>
</dbReference>
<dbReference type="PANTHER" id="PTHR47549">
    <property type="entry name" value="GOLGI APPARATUS MEMBRANE PROTEIN TVP38-RELATED"/>
    <property type="match status" value="1"/>
</dbReference>
<proteinExistence type="predicted"/>
<dbReference type="OrthoDB" id="166803at2759"/>
<feature type="transmembrane region" description="Helical" evidence="5">
    <location>
        <begin position="20"/>
        <end position="43"/>
    </location>
</feature>
<keyword evidence="4 5" id="KW-0472">Membrane</keyword>
<protein>
    <submittedName>
        <fullName evidence="6">Uncharacterized protein</fullName>
    </submittedName>
</protein>
<dbReference type="GO" id="GO:0012505">
    <property type="term" value="C:endomembrane system"/>
    <property type="evidence" value="ECO:0007669"/>
    <property type="project" value="UniProtKB-SubCell"/>
</dbReference>
<dbReference type="Proteomes" id="UP000030669">
    <property type="component" value="Unassembled WGS sequence"/>
</dbReference>
<evidence type="ECO:0000256" key="2">
    <source>
        <dbReference type="ARBA" id="ARBA00022692"/>
    </source>
</evidence>
<evidence type="ECO:0000256" key="3">
    <source>
        <dbReference type="ARBA" id="ARBA00022989"/>
    </source>
</evidence>
<dbReference type="AlphaFoldDB" id="S7QCH9"/>
<dbReference type="KEGG" id="gtr:GLOTRDRAFT_38941"/>
<evidence type="ECO:0000256" key="4">
    <source>
        <dbReference type="ARBA" id="ARBA00023136"/>
    </source>
</evidence>
<keyword evidence="3 5" id="KW-1133">Transmembrane helix</keyword>
<organism evidence="6 7">
    <name type="scientific">Gloeophyllum trabeum (strain ATCC 11539 / FP-39264 / Madison 617)</name>
    <name type="common">Brown rot fungus</name>
    <dbReference type="NCBI Taxonomy" id="670483"/>
    <lineage>
        <taxon>Eukaryota</taxon>
        <taxon>Fungi</taxon>
        <taxon>Dikarya</taxon>
        <taxon>Basidiomycota</taxon>
        <taxon>Agaricomycotina</taxon>
        <taxon>Agaricomycetes</taxon>
        <taxon>Gloeophyllales</taxon>
        <taxon>Gloeophyllaceae</taxon>
        <taxon>Gloeophyllum</taxon>
    </lineage>
</organism>
<dbReference type="HOGENOM" id="CLU_172244_0_0_1"/>
<evidence type="ECO:0000256" key="5">
    <source>
        <dbReference type="SAM" id="Phobius"/>
    </source>
</evidence>
<accession>S7QCH9</accession>
<reference evidence="6 7" key="1">
    <citation type="journal article" date="2012" name="Science">
        <title>The Paleozoic origin of enzymatic lignin decomposition reconstructed from 31 fungal genomes.</title>
        <authorList>
            <person name="Floudas D."/>
            <person name="Binder M."/>
            <person name="Riley R."/>
            <person name="Barry K."/>
            <person name="Blanchette R.A."/>
            <person name="Henrissat B."/>
            <person name="Martinez A.T."/>
            <person name="Otillar R."/>
            <person name="Spatafora J.W."/>
            <person name="Yadav J.S."/>
            <person name="Aerts A."/>
            <person name="Benoit I."/>
            <person name="Boyd A."/>
            <person name="Carlson A."/>
            <person name="Copeland A."/>
            <person name="Coutinho P.M."/>
            <person name="de Vries R.P."/>
            <person name="Ferreira P."/>
            <person name="Findley K."/>
            <person name="Foster B."/>
            <person name="Gaskell J."/>
            <person name="Glotzer D."/>
            <person name="Gorecki P."/>
            <person name="Heitman J."/>
            <person name="Hesse C."/>
            <person name="Hori C."/>
            <person name="Igarashi K."/>
            <person name="Jurgens J.A."/>
            <person name="Kallen N."/>
            <person name="Kersten P."/>
            <person name="Kohler A."/>
            <person name="Kuees U."/>
            <person name="Kumar T.K.A."/>
            <person name="Kuo A."/>
            <person name="LaButti K."/>
            <person name="Larrondo L.F."/>
            <person name="Lindquist E."/>
            <person name="Ling A."/>
            <person name="Lombard V."/>
            <person name="Lucas S."/>
            <person name="Lundell T."/>
            <person name="Martin R."/>
            <person name="McLaughlin D.J."/>
            <person name="Morgenstern I."/>
            <person name="Morin E."/>
            <person name="Murat C."/>
            <person name="Nagy L.G."/>
            <person name="Nolan M."/>
            <person name="Ohm R.A."/>
            <person name="Patyshakuliyeva A."/>
            <person name="Rokas A."/>
            <person name="Ruiz-Duenas F.J."/>
            <person name="Sabat G."/>
            <person name="Salamov A."/>
            <person name="Samejima M."/>
            <person name="Schmutz J."/>
            <person name="Slot J.C."/>
            <person name="St John F."/>
            <person name="Stenlid J."/>
            <person name="Sun H."/>
            <person name="Sun S."/>
            <person name="Syed K."/>
            <person name="Tsang A."/>
            <person name="Wiebenga A."/>
            <person name="Young D."/>
            <person name="Pisabarro A."/>
            <person name="Eastwood D.C."/>
            <person name="Martin F."/>
            <person name="Cullen D."/>
            <person name="Grigoriev I.V."/>
            <person name="Hibbett D.S."/>
        </authorList>
    </citation>
    <scope>NUCLEOTIDE SEQUENCE [LARGE SCALE GENOMIC DNA]</scope>
    <source>
        <strain evidence="6 7">ATCC 11539</strain>
    </source>
</reference>
<keyword evidence="2 5" id="KW-0812">Transmembrane</keyword>
<dbReference type="GeneID" id="19305869"/>
<gene>
    <name evidence="6" type="ORF">GLOTRDRAFT_38941</name>
</gene>